<dbReference type="HOGENOM" id="CLU_003921_8_2_1"/>
<keyword evidence="3" id="KW-1185">Reference proteome</keyword>
<feature type="compositionally biased region" description="Basic and acidic residues" evidence="1">
    <location>
        <begin position="127"/>
        <end position="136"/>
    </location>
</feature>
<dbReference type="AlphaFoldDB" id="A0A0C9TBM8"/>
<proteinExistence type="predicted"/>
<evidence type="ECO:0000313" key="2">
    <source>
        <dbReference type="EMBL" id="KIJ05602.1"/>
    </source>
</evidence>
<dbReference type="SUPFAM" id="SSF50630">
    <property type="entry name" value="Acid proteases"/>
    <property type="match status" value="1"/>
</dbReference>
<dbReference type="Proteomes" id="UP000053647">
    <property type="component" value="Unassembled WGS sequence"/>
</dbReference>
<dbReference type="InterPro" id="IPR021109">
    <property type="entry name" value="Peptidase_aspartic_dom_sf"/>
</dbReference>
<accession>A0A0C9TBM8</accession>
<reference evidence="3" key="2">
    <citation type="submission" date="2015-01" db="EMBL/GenBank/DDBJ databases">
        <title>Evolutionary Origins and Diversification of the Mycorrhizal Mutualists.</title>
        <authorList>
            <consortium name="DOE Joint Genome Institute"/>
            <consortium name="Mycorrhizal Genomics Consortium"/>
            <person name="Kohler A."/>
            <person name="Kuo A."/>
            <person name="Nagy L.G."/>
            <person name="Floudas D."/>
            <person name="Copeland A."/>
            <person name="Barry K.W."/>
            <person name="Cichocki N."/>
            <person name="Veneault-Fourrey C."/>
            <person name="LaButti K."/>
            <person name="Lindquist E.A."/>
            <person name="Lipzen A."/>
            <person name="Lundell T."/>
            <person name="Morin E."/>
            <person name="Murat C."/>
            <person name="Riley R."/>
            <person name="Ohm R."/>
            <person name="Sun H."/>
            <person name="Tunlid A."/>
            <person name="Henrissat B."/>
            <person name="Grigoriev I.V."/>
            <person name="Hibbett D.S."/>
            <person name="Martin F."/>
        </authorList>
    </citation>
    <scope>NUCLEOTIDE SEQUENCE [LARGE SCALE GENOMIC DNA]</scope>
    <source>
        <strain evidence="3">ATCC 200175</strain>
    </source>
</reference>
<protein>
    <recommendedName>
        <fullName evidence="4">Peptidase A2 domain-containing protein</fullName>
    </recommendedName>
</protein>
<organism evidence="2 3">
    <name type="scientific">Paxillus involutus ATCC 200175</name>
    <dbReference type="NCBI Taxonomy" id="664439"/>
    <lineage>
        <taxon>Eukaryota</taxon>
        <taxon>Fungi</taxon>
        <taxon>Dikarya</taxon>
        <taxon>Basidiomycota</taxon>
        <taxon>Agaricomycotina</taxon>
        <taxon>Agaricomycetes</taxon>
        <taxon>Agaricomycetidae</taxon>
        <taxon>Boletales</taxon>
        <taxon>Paxilineae</taxon>
        <taxon>Paxillaceae</taxon>
        <taxon>Paxillus</taxon>
    </lineage>
</organism>
<dbReference type="OrthoDB" id="2684738at2759"/>
<name>A0A0C9TBM8_PAXIN</name>
<feature type="region of interest" description="Disordered" evidence="1">
    <location>
        <begin position="116"/>
        <end position="136"/>
    </location>
</feature>
<dbReference type="EMBL" id="KN820856">
    <property type="protein sequence ID" value="KIJ05602.1"/>
    <property type="molecule type" value="Genomic_DNA"/>
</dbReference>
<feature type="non-terminal residue" evidence="2">
    <location>
        <position position="136"/>
    </location>
</feature>
<evidence type="ECO:0008006" key="4">
    <source>
        <dbReference type="Google" id="ProtNLM"/>
    </source>
</evidence>
<evidence type="ECO:0000256" key="1">
    <source>
        <dbReference type="SAM" id="MobiDB-lite"/>
    </source>
</evidence>
<feature type="non-terminal residue" evidence="2">
    <location>
        <position position="1"/>
    </location>
</feature>
<reference evidence="2 3" key="1">
    <citation type="submission" date="2014-06" db="EMBL/GenBank/DDBJ databases">
        <authorList>
            <consortium name="DOE Joint Genome Institute"/>
            <person name="Kuo A."/>
            <person name="Kohler A."/>
            <person name="Nagy L.G."/>
            <person name="Floudas D."/>
            <person name="Copeland A."/>
            <person name="Barry K.W."/>
            <person name="Cichocki N."/>
            <person name="Veneault-Fourrey C."/>
            <person name="LaButti K."/>
            <person name="Lindquist E.A."/>
            <person name="Lipzen A."/>
            <person name="Lundell T."/>
            <person name="Morin E."/>
            <person name="Murat C."/>
            <person name="Sun H."/>
            <person name="Tunlid A."/>
            <person name="Henrissat B."/>
            <person name="Grigoriev I.V."/>
            <person name="Hibbett D.S."/>
            <person name="Martin F."/>
            <person name="Nordberg H.P."/>
            <person name="Cantor M.N."/>
            <person name="Hua S.X."/>
        </authorList>
    </citation>
    <scope>NUCLEOTIDE SEQUENCE [LARGE SCALE GENOMIC DNA]</scope>
    <source>
        <strain evidence="2 3">ATCC 200175</strain>
    </source>
</reference>
<dbReference type="Gene3D" id="2.40.70.10">
    <property type="entry name" value="Acid Proteases"/>
    <property type="match status" value="1"/>
</dbReference>
<dbReference type="CDD" id="cd00303">
    <property type="entry name" value="retropepsin_like"/>
    <property type="match status" value="1"/>
</dbReference>
<evidence type="ECO:0000313" key="3">
    <source>
        <dbReference type="Proteomes" id="UP000053647"/>
    </source>
</evidence>
<dbReference type="Pfam" id="PF13650">
    <property type="entry name" value="Asp_protease_2"/>
    <property type="match status" value="1"/>
</dbReference>
<sequence>LIVAHHSLPLRCLEPKVNGTDKTINCVLDSGSEIIAMPRRIWESIGLPIRSDHLMNMTSVNTQTDTTLGVLENLRLNFGADNVRVQVQILPRANFDMLLGRPFHCLMSATTDDFPDGSQNITLRDPNSGKEYKLPT</sequence>
<gene>
    <name evidence="2" type="ORF">PAXINDRAFT_57897</name>
</gene>